<feature type="domain" description="Glycosyltransferase family 28 N-terminal" evidence="3">
    <location>
        <begin position="93"/>
        <end position="230"/>
    </location>
</feature>
<gene>
    <name evidence="5" type="ORF">E0L32_000762</name>
</gene>
<dbReference type="InterPro" id="IPR004276">
    <property type="entry name" value="GlycoTrans_28_N"/>
</dbReference>
<proteinExistence type="predicted"/>
<dbReference type="InterPro" id="IPR002213">
    <property type="entry name" value="UDP_glucos_trans"/>
</dbReference>
<dbReference type="PANTHER" id="PTHR48050">
    <property type="entry name" value="STEROL 3-BETA-GLUCOSYLTRANSFERASE"/>
    <property type="match status" value="1"/>
</dbReference>
<dbReference type="Pfam" id="PF06722">
    <property type="entry name" value="EryCIII-like_C"/>
    <property type="match status" value="1"/>
</dbReference>
<dbReference type="AlphaFoldDB" id="A0A507ANZ8"/>
<comment type="caution">
    <text evidence="5">The sequence shown here is derived from an EMBL/GenBank/DDBJ whole genome shotgun (WGS) entry which is preliminary data.</text>
</comment>
<feature type="region of interest" description="Disordered" evidence="2">
    <location>
        <begin position="51"/>
        <end position="73"/>
    </location>
</feature>
<dbReference type="EMBL" id="SKBQ01000003">
    <property type="protein sequence ID" value="TPX12585.1"/>
    <property type="molecule type" value="Genomic_DNA"/>
</dbReference>
<evidence type="ECO:0000256" key="1">
    <source>
        <dbReference type="ARBA" id="ARBA00022679"/>
    </source>
</evidence>
<dbReference type="GO" id="GO:0016906">
    <property type="term" value="F:sterol 3-beta-glucosyltransferase activity"/>
    <property type="evidence" value="ECO:0007669"/>
    <property type="project" value="UniProtKB-ARBA"/>
</dbReference>
<dbReference type="OrthoDB" id="5835829at2759"/>
<keyword evidence="6" id="KW-1185">Reference proteome</keyword>
<dbReference type="FunFam" id="3.40.50.2000:FF:000009">
    <property type="entry name" value="Sterol 3-beta-glucosyltransferase UGT80A2"/>
    <property type="match status" value="1"/>
</dbReference>
<feature type="compositionally biased region" description="Polar residues" evidence="2">
    <location>
        <begin position="51"/>
        <end position="67"/>
    </location>
</feature>
<accession>A0A507ANZ8</accession>
<name>A0A507ANZ8_9PEZI</name>
<dbReference type="GeneID" id="41968209"/>
<organism evidence="5 6">
    <name type="scientific">Thyridium curvatum</name>
    <dbReference type="NCBI Taxonomy" id="1093900"/>
    <lineage>
        <taxon>Eukaryota</taxon>
        <taxon>Fungi</taxon>
        <taxon>Dikarya</taxon>
        <taxon>Ascomycota</taxon>
        <taxon>Pezizomycotina</taxon>
        <taxon>Sordariomycetes</taxon>
        <taxon>Sordariomycetidae</taxon>
        <taxon>Thyridiales</taxon>
        <taxon>Thyridiaceae</taxon>
        <taxon>Thyridium</taxon>
    </lineage>
</organism>
<protein>
    <submittedName>
        <fullName evidence="5">Uncharacterized protein</fullName>
    </submittedName>
</protein>
<dbReference type="Pfam" id="PF03033">
    <property type="entry name" value="Glyco_transf_28"/>
    <property type="match status" value="1"/>
</dbReference>
<dbReference type="GO" id="GO:0005975">
    <property type="term" value="P:carbohydrate metabolic process"/>
    <property type="evidence" value="ECO:0007669"/>
    <property type="project" value="InterPro"/>
</dbReference>
<evidence type="ECO:0000259" key="3">
    <source>
        <dbReference type="Pfam" id="PF03033"/>
    </source>
</evidence>
<evidence type="ECO:0000256" key="2">
    <source>
        <dbReference type="SAM" id="MobiDB-lite"/>
    </source>
</evidence>
<dbReference type="Proteomes" id="UP000319257">
    <property type="component" value="Unassembled WGS sequence"/>
</dbReference>
<dbReference type="STRING" id="1093900.A0A507ANZ8"/>
<dbReference type="InterPro" id="IPR050426">
    <property type="entry name" value="Glycosyltransferase_28"/>
</dbReference>
<reference evidence="5 6" key="1">
    <citation type="submission" date="2019-06" db="EMBL/GenBank/DDBJ databases">
        <title>Draft genome sequence of the filamentous fungus Phialemoniopsis curvata isolated from diesel fuel.</title>
        <authorList>
            <person name="Varaljay V.A."/>
            <person name="Lyon W.J."/>
            <person name="Crouch A.L."/>
            <person name="Drake C.E."/>
            <person name="Hollomon J.M."/>
            <person name="Nadeau L.J."/>
            <person name="Nunn H.S."/>
            <person name="Stevenson B.S."/>
            <person name="Bojanowski C.L."/>
            <person name="Crookes-Goodson W.J."/>
        </authorList>
    </citation>
    <scope>NUCLEOTIDE SEQUENCE [LARGE SCALE GENOMIC DNA]</scope>
    <source>
        <strain evidence="5 6">D216</strain>
    </source>
</reference>
<keyword evidence="1" id="KW-0808">Transferase</keyword>
<dbReference type="CDD" id="cd03784">
    <property type="entry name" value="GT1_Gtf-like"/>
    <property type="match status" value="1"/>
</dbReference>
<dbReference type="InterPro" id="IPR010610">
    <property type="entry name" value="EryCIII-like_C"/>
</dbReference>
<evidence type="ECO:0000313" key="5">
    <source>
        <dbReference type="EMBL" id="TPX12585.1"/>
    </source>
</evidence>
<dbReference type="RefSeq" id="XP_030994296.1">
    <property type="nucleotide sequence ID" value="XM_031142387.1"/>
</dbReference>
<dbReference type="Gene3D" id="3.40.50.2000">
    <property type="entry name" value="Glycogen Phosphorylase B"/>
    <property type="match status" value="2"/>
</dbReference>
<evidence type="ECO:0000313" key="6">
    <source>
        <dbReference type="Proteomes" id="UP000319257"/>
    </source>
</evidence>
<dbReference type="InParanoid" id="A0A507ANZ8"/>
<dbReference type="SUPFAM" id="SSF53756">
    <property type="entry name" value="UDP-Glycosyltransferase/glycogen phosphorylase"/>
    <property type="match status" value="1"/>
</dbReference>
<evidence type="ECO:0000259" key="4">
    <source>
        <dbReference type="Pfam" id="PF06722"/>
    </source>
</evidence>
<dbReference type="PANTHER" id="PTHR48050:SF13">
    <property type="entry name" value="STEROL 3-BETA-GLUCOSYLTRANSFERASE UGT80A2"/>
    <property type="match status" value="1"/>
</dbReference>
<feature type="domain" description="Erythromycin biosynthesis protein CIII-like C-terminal" evidence="4">
    <location>
        <begin position="405"/>
        <end position="501"/>
    </location>
</feature>
<sequence length="851" mass="93549">MHWFCERQYKCRRLWPLPNVRRPQNADRTDIADGRLGLSLRHAQRRANLSTFLPKNETNASPTTGYSSAGVESESESDSEWMLDVPIPTRLCIVIQVVGSRGDVQPFVALGLTLHKKYGHRVRIATHGVFQRFVEQNDLEFFDIGGDPEELMAFMVRNPGLLPSYSSLRNGDVKQQRANMRAILDGCWRSCVQPTCGRPFIADAIIANPPSFAHIHCAEKLGIPLHLMFTRMPYSPTETFPHPLANIQRSDLSPGLTNKLSFALIERITWHGLGDIVNRFREESLGLTPINLAWAPGLITRLNIPYTYCWSPSLLRKPKDWGPGISVSGFYFLPKEGSFEPPTDLVQFINSGEPPVYIGFGSIVVDDPQSMTELIFAAVEKAGVRALVSRGWSGIGDNMNDAEPPASIFLLENVPHSWLFEHVSAVIHHGGAGTTAAGLAAGKPTVIVPFFGDAFWGHVVANAGAGPHPLPYSKQTVDTLASHIRQALHPDTRLRARHIQMNIRNEQGCENGARHFHKMLPAKDMQCTLDPKRHAVWFVKRKDIRLSAMAAALLLEKGFIGEADLALYVRIRNHPFFWSTHDLSKMHRYRSKEYVVKDLPTDPLTGGAFAFLGSFSDVLYEAYSLPRAIARDMSDSSRTPSSSSAPCSTPTNSVAAASVSLMEEGKMSLDPRDSTSPNLATSGRIAITAATGIGRFSKAVLSAPMNFSMGIARGFQSLPMLYGDTTVREPEKVTSLLKGIEVGSKELMYGFYDGITGVVTQPIQGAKKSGAVGFTKGLARGLGGLVLKPGAGLFGLPAYSLQGVSQEVHNLLGVNHERLIAHSRLEQGKAEMEEAPEEEKWMILRAWKAIS</sequence>
<dbReference type="FunFam" id="3.40.50.2000:FF:000268">
    <property type="entry name" value="Glycosyltransferase family 1 protein"/>
    <property type="match status" value="1"/>
</dbReference>